<reference evidence="2" key="1">
    <citation type="submission" date="2007-04" db="EMBL/GenBank/DDBJ databases">
        <authorList>
            <consortium name="The Broad Institute Genome Sequencing Platform"/>
            <person name="Birren B."/>
            <person name="Lander E."/>
            <person name="Galagan J."/>
            <person name="Nusbaum C."/>
            <person name="Devon K."/>
            <person name="Ma L.-J."/>
            <person name="Jaffe D."/>
            <person name="Butler J."/>
            <person name="Alvarez P."/>
            <person name="Gnerre S."/>
            <person name="Grabherr M."/>
            <person name="Kleber M."/>
            <person name="Mauceli E."/>
            <person name="Brockman W."/>
            <person name="MacCallum I.A."/>
            <person name="Young S."/>
            <person name="LaButti K."/>
            <person name="DeCaprio D."/>
            <person name="Crawford M."/>
            <person name="Koehrsen M."/>
            <person name="Engels R."/>
            <person name="Montgomery P."/>
            <person name="Pearson M."/>
            <person name="Howarth C."/>
            <person name="Larson L."/>
            <person name="White J."/>
            <person name="O'Leary S."/>
            <person name="Kodira C."/>
            <person name="Zeng Q."/>
            <person name="Yandava C."/>
            <person name="Alvarado L."/>
            <person name="Kistler C."/>
            <person name="Shim W.-B."/>
            <person name="Kang S."/>
            <person name="Woloshuk C."/>
        </authorList>
    </citation>
    <scope>NUCLEOTIDE SEQUENCE</scope>
    <source>
        <strain evidence="2">4287</strain>
    </source>
</reference>
<gene>
    <name evidence="2" type="ORF">FOXG_18309</name>
</gene>
<dbReference type="KEGG" id="fox:FOXG_18309"/>
<reference evidence="2" key="2">
    <citation type="journal article" date="2010" name="Nature">
        <title>Comparative genomics reveals mobile pathogenicity chromosomes in Fusarium.</title>
        <authorList>
            <person name="Ma L.J."/>
            <person name="van der Does H.C."/>
            <person name="Borkovich K.A."/>
            <person name="Coleman J.J."/>
            <person name="Daboussi M.J."/>
            <person name="Di Pietro A."/>
            <person name="Dufresne M."/>
            <person name="Freitag M."/>
            <person name="Grabherr M."/>
            <person name="Henrissat B."/>
            <person name="Houterman P.M."/>
            <person name="Kang S."/>
            <person name="Shim W.B."/>
            <person name="Woloshuk C."/>
            <person name="Xie X."/>
            <person name="Xu J.R."/>
            <person name="Antoniw J."/>
            <person name="Baker S.E."/>
            <person name="Bluhm B.H."/>
            <person name="Breakspear A."/>
            <person name="Brown D.W."/>
            <person name="Butchko R.A."/>
            <person name="Chapman S."/>
            <person name="Coulson R."/>
            <person name="Coutinho P.M."/>
            <person name="Danchin E.G."/>
            <person name="Diener A."/>
            <person name="Gale L.R."/>
            <person name="Gardiner D.M."/>
            <person name="Goff S."/>
            <person name="Hammond-Kosack K.E."/>
            <person name="Hilburn K."/>
            <person name="Hua-Van A."/>
            <person name="Jonkers W."/>
            <person name="Kazan K."/>
            <person name="Kodira C.D."/>
            <person name="Koehrsen M."/>
            <person name="Kumar L."/>
            <person name="Lee Y.H."/>
            <person name="Li L."/>
            <person name="Manners J.M."/>
            <person name="Miranda-Saavedra D."/>
            <person name="Mukherjee M."/>
            <person name="Park G."/>
            <person name="Park J."/>
            <person name="Park S.Y."/>
            <person name="Proctor R.H."/>
            <person name="Regev A."/>
            <person name="Ruiz-Roldan M.C."/>
            <person name="Sain D."/>
            <person name="Sakthikumar S."/>
            <person name="Sykes S."/>
            <person name="Schwartz D.C."/>
            <person name="Turgeon B.G."/>
            <person name="Wapinski I."/>
            <person name="Yoder O."/>
            <person name="Young S."/>
            <person name="Zeng Q."/>
            <person name="Zhou S."/>
            <person name="Galagan J."/>
            <person name="Cuomo C.A."/>
            <person name="Kistler H.C."/>
            <person name="Rep M."/>
        </authorList>
    </citation>
    <scope>NUCLEOTIDE SEQUENCE [LARGE SCALE GENOMIC DNA]</scope>
    <source>
        <strain evidence="2">4287</strain>
    </source>
</reference>
<accession>A0A0J9UIC8</accession>
<name>A0A0J9UIC8_FUSO4</name>
<proteinExistence type="predicted"/>
<protein>
    <submittedName>
        <fullName evidence="2">Uncharacterized protein</fullName>
    </submittedName>
</protein>
<organism evidence="2 3">
    <name type="scientific">Fusarium oxysporum f. sp. lycopersici (strain 4287 / CBS 123668 / FGSC 9935 / NRRL 34936)</name>
    <name type="common">Fusarium vascular wilt of tomato</name>
    <dbReference type="NCBI Taxonomy" id="426428"/>
    <lineage>
        <taxon>Eukaryota</taxon>
        <taxon>Fungi</taxon>
        <taxon>Dikarya</taxon>
        <taxon>Ascomycota</taxon>
        <taxon>Pezizomycotina</taxon>
        <taxon>Sordariomycetes</taxon>
        <taxon>Hypocreomycetidae</taxon>
        <taxon>Hypocreales</taxon>
        <taxon>Nectriaceae</taxon>
        <taxon>Fusarium</taxon>
        <taxon>Fusarium oxysporum species complex</taxon>
    </lineage>
</organism>
<feature type="region of interest" description="Disordered" evidence="1">
    <location>
        <begin position="1"/>
        <end position="32"/>
    </location>
</feature>
<dbReference type="EMBL" id="DS231697">
    <property type="protein sequence ID" value="KNA97900.1"/>
    <property type="molecule type" value="Genomic_DNA"/>
</dbReference>
<sequence length="32" mass="3149">MEGSFSAFAQAGPAAETTQFRSGGAGVVAMSQ</sequence>
<dbReference type="AlphaFoldDB" id="A0A0J9UIC8"/>
<dbReference type="RefSeq" id="XP_018235946.1">
    <property type="nucleotide sequence ID" value="XM_018398375.1"/>
</dbReference>
<evidence type="ECO:0000256" key="1">
    <source>
        <dbReference type="SAM" id="MobiDB-lite"/>
    </source>
</evidence>
<evidence type="ECO:0000313" key="3">
    <source>
        <dbReference type="Proteomes" id="UP000009097"/>
    </source>
</evidence>
<dbReference type="GeneID" id="28959015"/>
<dbReference type="Proteomes" id="UP000009097">
    <property type="component" value="Unassembled WGS sequence"/>
</dbReference>
<dbReference type="VEuPathDB" id="FungiDB:FOXG_18309"/>
<evidence type="ECO:0000313" key="2">
    <source>
        <dbReference type="EMBL" id="KNA97900.1"/>
    </source>
</evidence>